<dbReference type="Pfam" id="PF12802">
    <property type="entry name" value="MarR_2"/>
    <property type="match status" value="1"/>
</dbReference>
<evidence type="ECO:0000313" key="6">
    <source>
        <dbReference type="Proteomes" id="UP001183414"/>
    </source>
</evidence>
<dbReference type="Gene3D" id="1.10.10.10">
    <property type="entry name" value="Winged helix-like DNA-binding domain superfamily/Winged helix DNA-binding domain"/>
    <property type="match status" value="1"/>
</dbReference>
<sequence>MEAEDEQEAGRDRTDAHVARWSGVLPTLDPDIEGAVTRMQSLVRHLKRVWEQSLADFDLQRHEYETLHALAGRARHASPSALAVDLGISPASVTGRLDALEKRGFVRRTPSPEDRRRVDVELTDDGHATWLGALDVVGHEEYRLLGTLTAQERRALSGMLRRVMLRAEQPADEPG</sequence>
<dbReference type="PANTHER" id="PTHR33164">
    <property type="entry name" value="TRANSCRIPTIONAL REGULATOR, MARR FAMILY"/>
    <property type="match status" value="1"/>
</dbReference>
<evidence type="ECO:0000313" key="5">
    <source>
        <dbReference type="EMBL" id="MDT0380471.1"/>
    </source>
</evidence>
<dbReference type="RefSeq" id="WP_311674227.1">
    <property type="nucleotide sequence ID" value="NZ_JAVREQ010000015.1"/>
</dbReference>
<accession>A0ABU2NTZ9</accession>
<dbReference type="InterPro" id="IPR036388">
    <property type="entry name" value="WH-like_DNA-bd_sf"/>
</dbReference>
<organism evidence="5 6">
    <name type="scientific">Streptomyces hazeniae</name>
    <dbReference type="NCBI Taxonomy" id="3075538"/>
    <lineage>
        <taxon>Bacteria</taxon>
        <taxon>Bacillati</taxon>
        <taxon>Actinomycetota</taxon>
        <taxon>Actinomycetes</taxon>
        <taxon>Kitasatosporales</taxon>
        <taxon>Streptomycetaceae</taxon>
        <taxon>Streptomyces</taxon>
    </lineage>
</organism>
<dbReference type="EMBL" id="JAVREQ010000015">
    <property type="protein sequence ID" value="MDT0380471.1"/>
    <property type="molecule type" value="Genomic_DNA"/>
</dbReference>
<evidence type="ECO:0000256" key="2">
    <source>
        <dbReference type="ARBA" id="ARBA00023125"/>
    </source>
</evidence>
<dbReference type="PROSITE" id="PS01117">
    <property type="entry name" value="HTH_MARR_1"/>
    <property type="match status" value="1"/>
</dbReference>
<keyword evidence="2" id="KW-0238">DNA-binding</keyword>
<reference evidence="6" key="1">
    <citation type="submission" date="2023-07" db="EMBL/GenBank/DDBJ databases">
        <title>30 novel species of actinomycetes from the DSMZ collection.</title>
        <authorList>
            <person name="Nouioui I."/>
        </authorList>
    </citation>
    <scope>NUCLEOTIDE SEQUENCE [LARGE SCALE GENOMIC DNA]</scope>
    <source>
        <strain evidence="6">DSM 42041</strain>
    </source>
</reference>
<dbReference type="Proteomes" id="UP001183414">
    <property type="component" value="Unassembled WGS sequence"/>
</dbReference>
<name>A0ABU2NTZ9_9ACTN</name>
<dbReference type="PRINTS" id="PR00598">
    <property type="entry name" value="HTHMARR"/>
</dbReference>
<evidence type="ECO:0000256" key="1">
    <source>
        <dbReference type="ARBA" id="ARBA00023015"/>
    </source>
</evidence>
<dbReference type="SUPFAM" id="SSF46785">
    <property type="entry name" value="Winged helix' DNA-binding domain"/>
    <property type="match status" value="1"/>
</dbReference>
<gene>
    <name evidence="5" type="ORF">RM572_17085</name>
</gene>
<protein>
    <submittedName>
        <fullName evidence="5">MarR family transcriptional regulator</fullName>
    </submittedName>
</protein>
<evidence type="ECO:0000256" key="3">
    <source>
        <dbReference type="ARBA" id="ARBA00023163"/>
    </source>
</evidence>
<proteinExistence type="predicted"/>
<keyword evidence="1" id="KW-0805">Transcription regulation</keyword>
<keyword evidence="3" id="KW-0804">Transcription</keyword>
<feature type="domain" description="HTH marR-type" evidence="4">
    <location>
        <begin position="32"/>
        <end position="165"/>
    </location>
</feature>
<dbReference type="SMART" id="SM00347">
    <property type="entry name" value="HTH_MARR"/>
    <property type="match status" value="1"/>
</dbReference>
<dbReference type="PANTHER" id="PTHR33164:SF104">
    <property type="entry name" value="TRANSCRIPTIONAL REGULATORY PROTEIN"/>
    <property type="match status" value="1"/>
</dbReference>
<dbReference type="InterPro" id="IPR000835">
    <property type="entry name" value="HTH_MarR-typ"/>
</dbReference>
<dbReference type="PROSITE" id="PS50995">
    <property type="entry name" value="HTH_MARR_2"/>
    <property type="match status" value="1"/>
</dbReference>
<dbReference type="InterPro" id="IPR036390">
    <property type="entry name" value="WH_DNA-bd_sf"/>
</dbReference>
<dbReference type="InterPro" id="IPR023187">
    <property type="entry name" value="Tscrpt_reg_MarR-type_CS"/>
</dbReference>
<dbReference type="InterPro" id="IPR039422">
    <property type="entry name" value="MarR/SlyA-like"/>
</dbReference>
<comment type="caution">
    <text evidence="5">The sequence shown here is derived from an EMBL/GenBank/DDBJ whole genome shotgun (WGS) entry which is preliminary data.</text>
</comment>
<evidence type="ECO:0000259" key="4">
    <source>
        <dbReference type="PROSITE" id="PS50995"/>
    </source>
</evidence>
<keyword evidence="6" id="KW-1185">Reference proteome</keyword>